<name>A0A914WMX7_9BILA</name>
<evidence type="ECO:0000256" key="10">
    <source>
        <dbReference type="ARBA" id="ARBA00023242"/>
    </source>
</evidence>
<evidence type="ECO:0000256" key="1">
    <source>
        <dbReference type="ARBA" id="ARBA00004123"/>
    </source>
</evidence>
<evidence type="ECO:0000256" key="9">
    <source>
        <dbReference type="ARBA" id="ARBA00023170"/>
    </source>
</evidence>
<dbReference type="FunFam" id="3.30.50.10:FF:000030">
    <property type="entry name" value="Nuclear Hormone Receptor family"/>
    <property type="match status" value="2"/>
</dbReference>
<dbReference type="InterPro" id="IPR050274">
    <property type="entry name" value="Nuclear_hormone_rcpt_NR2"/>
</dbReference>
<comment type="similarity">
    <text evidence="2 11">Belongs to the nuclear hormone receptor family.</text>
</comment>
<evidence type="ECO:0000256" key="12">
    <source>
        <dbReference type="SAM" id="MobiDB-lite"/>
    </source>
</evidence>
<keyword evidence="15" id="KW-1185">Reference proteome</keyword>
<feature type="region of interest" description="Disordered" evidence="12">
    <location>
        <begin position="484"/>
        <end position="514"/>
    </location>
</feature>
<feature type="domain" description="NR LBD" evidence="14">
    <location>
        <begin position="135"/>
        <end position="391"/>
    </location>
</feature>
<dbReference type="Gene3D" id="3.30.50.10">
    <property type="entry name" value="Erythroid Transcription Factor GATA-1, subunit A"/>
    <property type="match status" value="2"/>
</dbReference>
<dbReference type="CDD" id="cd06960">
    <property type="entry name" value="NR_DBD_HNF4A"/>
    <property type="match status" value="2"/>
</dbReference>
<evidence type="ECO:0000313" key="15">
    <source>
        <dbReference type="Proteomes" id="UP000887566"/>
    </source>
</evidence>
<comment type="subcellular location">
    <subcellularLocation>
        <location evidence="1 11">Nucleus</location>
    </subcellularLocation>
</comment>
<feature type="domain" description="Nuclear receptor" evidence="13">
    <location>
        <begin position="409"/>
        <end position="484"/>
    </location>
</feature>
<evidence type="ECO:0000256" key="4">
    <source>
        <dbReference type="ARBA" id="ARBA00022771"/>
    </source>
</evidence>
<feature type="domain" description="Nuclear receptor" evidence="13">
    <location>
        <begin position="11"/>
        <end position="86"/>
    </location>
</feature>
<dbReference type="GO" id="GO:0000978">
    <property type="term" value="F:RNA polymerase II cis-regulatory region sequence-specific DNA binding"/>
    <property type="evidence" value="ECO:0007669"/>
    <property type="project" value="InterPro"/>
</dbReference>
<evidence type="ECO:0000256" key="7">
    <source>
        <dbReference type="ARBA" id="ARBA00023125"/>
    </source>
</evidence>
<accession>A0A914WMX7</accession>
<dbReference type="SMART" id="SM00399">
    <property type="entry name" value="ZnF_C4"/>
    <property type="match status" value="2"/>
</dbReference>
<protein>
    <submittedName>
        <fullName evidence="16">Uncharacterized protein</fullName>
    </submittedName>
</protein>
<dbReference type="InterPro" id="IPR000536">
    <property type="entry name" value="Nucl_hrmn_rcpt_lig-bd"/>
</dbReference>
<dbReference type="SMART" id="SM00430">
    <property type="entry name" value="HOLI"/>
    <property type="match status" value="2"/>
</dbReference>
<dbReference type="PANTHER" id="PTHR24083">
    <property type="entry name" value="NUCLEAR HORMONE RECEPTOR"/>
    <property type="match status" value="1"/>
</dbReference>
<dbReference type="AlphaFoldDB" id="A0A914WMX7"/>
<keyword evidence="10 11" id="KW-0539">Nucleus</keyword>
<dbReference type="SUPFAM" id="SSF48508">
    <property type="entry name" value="Nuclear receptor ligand-binding domain"/>
    <property type="match status" value="2"/>
</dbReference>
<dbReference type="PRINTS" id="PR00047">
    <property type="entry name" value="STROIDFINGER"/>
</dbReference>
<dbReference type="InterPro" id="IPR035500">
    <property type="entry name" value="NHR-like_dom_sf"/>
</dbReference>
<dbReference type="Gene3D" id="1.10.565.10">
    <property type="entry name" value="Retinoid X Receptor"/>
    <property type="match status" value="2"/>
</dbReference>
<sequence>MAAVKQKSVSEDPCAVCGDVADGIHYNVMSCRGCNAFFRRAVTCNANYTCRKDGNCALSKGARCTCRACRLNKCFQVGMVAEAVQPKRDTNKNYNWVARKRKCVTEDSSPSVSPMDSKTFLDVRSPTVLSLSSTEGGGLIERLIVQERLEERRACTMMCRSVEEFVRCDADEFELRPHTIEDFSFMQRMLTSRLIDWCDAVPEFRLMSSTNKMKLLKAYAMKYTVLECTYGAARRRLTDRVVLGTRYIEIGKIGLEDKSDDLATAQLKIRLFGEAVGQVLHEIVVPMVNMNITTAERAALRLIAFWNPGNIGLDAETAAQIAASSNRVITELHSWYEKNNVPNSPERFGNFMLLLPAIVKYAHVCAEHMVIMTTFDMVGAGERNSRATRSLGMETRNEVPMTTPAESESQQCVICGDVADGYHYSVLSCRGCNAFFRRIAPQSIQLTCKRGGNCAISKNKRCVCRACRFTKCVAAGMDRNAVQPKRDSYGSYSRCKKQSHQNSVDDSTREDDDESFDDKVKFYDEQLQRRNVMVCTTLKEALTDPKDLDKTMRPVRAPQDYELIQKVEVVQLFEWLQTLYELKDMHLIEKTKLVKSFVPKCHLLETAFYSMQRGFSDRVVLINNTFIASGSSGFEMDTDDEATRELKLKLFGQMVENCIGAIIAPMNTLMITKGEMVALKQLAFWNTGALDLAEETKKVAKEASDRTIADLHSWYQRNHFENIPERLGSLILLLSALMEHSIGFVEEIQVLRTFNMMENLAMIDNILLP</sequence>
<dbReference type="GO" id="GO:0008270">
    <property type="term" value="F:zinc ion binding"/>
    <property type="evidence" value="ECO:0007669"/>
    <property type="project" value="UniProtKB-KW"/>
</dbReference>
<evidence type="ECO:0000259" key="14">
    <source>
        <dbReference type="PROSITE" id="PS51843"/>
    </source>
</evidence>
<keyword evidence="6 11" id="KW-0805">Transcription regulation</keyword>
<evidence type="ECO:0000256" key="6">
    <source>
        <dbReference type="ARBA" id="ARBA00023015"/>
    </source>
</evidence>
<evidence type="ECO:0000256" key="3">
    <source>
        <dbReference type="ARBA" id="ARBA00022723"/>
    </source>
</evidence>
<evidence type="ECO:0000256" key="8">
    <source>
        <dbReference type="ARBA" id="ARBA00023163"/>
    </source>
</evidence>
<proteinExistence type="inferred from homology"/>
<evidence type="ECO:0000259" key="13">
    <source>
        <dbReference type="PROSITE" id="PS51030"/>
    </source>
</evidence>
<dbReference type="InterPro" id="IPR001628">
    <property type="entry name" value="Znf_hrmn_rcpt"/>
</dbReference>
<dbReference type="WBParaSite" id="PSAMB.scaffold476size49999.g6412.t1">
    <property type="protein sequence ID" value="PSAMB.scaffold476size49999.g6412.t1"/>
    <property type="gene ID" value="PSAMB.scaffold476size49999.g6412"/>
</dbReference>
<keyword evidence="8 11" id="KW-0804">Transcription</keyword>
<dbReference type="SUPFAM" id="SSF57716">
    <property type="entry name" value="Glucocorticoid receptor-like (DNA-binding domain)"/>
    <property type="match status" value="2"/>
</dbReference>
<dbReference type="PROSITE" id="PS00031">
    <property type="entry name" value="NUCLEAR_REC_DBD_1"/>
    <property type="match status" value="2"/>
</dbReference>
<evidence type="ECO:0000256" key="2">
    <source>
        <dbReference type="ARBA" id="ARBA00005993"/>
    </source>
</evidence>
<dbReference type="InterPro" id="IPR049636">
    <property type="entry name" value="HNF4-like_DBD"/>
</dbReference>
<keyword evidence="3 11" id="KW-0479">Metal-binding</keyword>
<dbReference type="CDD" id="cd06157">
    <property type="entry name" value="NR_LBD"/>
    <property type="match status" value="1"/>
</dbReference>
<keyword evidence="5 11" id="KW-0862">Zinc</keyword>
<evidence type="ECO:0000256" key="5">
    <source>
        <dbReference type="ARBA" id="ARBA00022833"/>
    </source>
</evidence>
<dbReference type="InterPro" id="IPR013088">
    <property type="entry name" value="Znf_NHR/GATA"/>
</dbReference>
<keyword evidence="7 11" id="KW-0238">DNA-binding</keyword>
<dbReference type="Pfam" id="PF00104">
    <property type="entry name" value="Hormone_recep"/>
    <property type="match status" value="2"/>
</dbReference>
<organism evidence="15 16">
    <name type="scientific">Plectus sambesii</name>
    <dbReference type="NCBI Taxonomy" id="2011161"/>
    <lineage>
        <taxon>Eukaryota</taxon>
        <taxon>Metazoa</taxon>
        <taxon>Ecdysozoa</taxon>
        <taxon>Nematoda</taxon>
        <taxon>Chromadorea</taxon>
        <taxon>Plectida</taxon>
        <taxon>Plectina</taxon>
        <taxon>Plectoidea</taxon>
        <taxon>Plectidae</taxon>
        <taxon>Plectus</taxon>
    </lineage>
</organism>
<evidence type="ECO:0000256" key="11">
    <source>
        <dbReference type="RuleBase" id="RU004334"/>
    </source>
</evidence>
<feature type="domain" description="NR LBD" evidence="14">
    <location>
        <begin position="530"/>
        <end position="769"/>
    </location>
</feature>
<dbReference type="PROSITE" id="PS51030">
    <property type="entry name" value="NUCLEAR_REC_DBD_2"/>
    <property type="match status" value="2"/>
</dbReference>
<reference evidence="16" key="1">
    <citation type="submission" date="2022-11" db="UniProtKB">
        <authorList>
            <consortium name="WormBaseParasite"/>
        </authorList>
    </citation>
    <scope>IDENTIFICATION</scope>
</reference>
<evidence type="ECO:0000313" key="16">
    <source>
        <dbReference type="WBParaSite" id="PSAMB.scaffold476size49999.g6412.t1"/>
    </source>
</evidence>
<keyword evidence="4 11" id="KW-0863">Zinc-finger</keyword>
<dbReference type="GO" id="GO:0003700">
    <property type="term" value="F:DNA-binding transcription factor activity"/>
    <property type="evidence" value="ECO:0007669"/>
    <property type="project" value="InterPro"/>
</dbReference>
<dbReference type="Proteomes" id="UP000887566">
    <property type="component" value="Unplaced"/>
</dbReference>
<keyword evidence="9 11" id="KW-0675">Receptor</keyword>
<dbReference type="PROSITE" id="PS51843">
    <property type="entry name" value="NR_LBD"/>
    <property type="match status" value="2"/>
</dbReference>
<dbReference type="GO" id="GO:0005634">
    <property type="term" value="C:nucleus"/>
    <property type="evidence" value="ECO:0007669"/>
    <property type="project" value="UniProtKB-SubCell"/>
</dbReference>
<dbReference type="Pfam" id="PF00105">
    <property type="entry name" value="zf-C4"/>
    <property type="match status" value="2"/>
</dbReference>